<feature type="domain" description="HTH arsR-type" evidence="4">
    <location>
        <begin position="1"/>
        <end position="92"/>
    </location>
</feature>
<reference evidence="5 6" key="1">
    <citation type="submission" date="2020-08" db="EMBL/GenBank/DDBJ databases">
        <title>Genomic Encyclopedia of Type Strains, Phase IV (KMG-IV): sequencing the most valuable type-strain genomes for metagenomic binning, comparative biology and taxonomic classification.</title>
        <authorList>
            <person name="Goeker M."/>
        </authorList>
    </citation>
    <scope>NUCLEOTIDE SEQUENCE [LARGE SCALE GENOMIC DNA]</scope>
    <source>
        <strain evidence="5 6">DSM 14925</strain>
    </source>
</reference>
<dbReference type="InterPro" id="IPR011991">
    <property type="entry name" value="ArsR-like_HTH"/>
</dbReference>
<dbReference type="InterPro" id="IPR018334">
    <property type="entry name" value="ArsR_HTH"/>
</dbReference>
<evidence type="ECO:0000256" key="3">
    <source>
        <dbReference type="ARBA" id="ARBA00023163"/>
    </source>
</evidence>
<dbReference type="Proteomes" id="UP000562464">
    <property type="component" value="Unassembled WGS sequence"/>
</dbReference>
<dbReference type="Pfam" id="PF01022">
    <property type="entry name" value="HTH_5"/>
    <property type="match status" value="1"/>
</dbReference>
<name>A0A841C767_9LACT</name>
<dbReference type="AlphaFoldDB" id="A0A841C767"/>
<dbReference type="PROSITE" id="PS00846">
    <property type="entry name" value="HTH_ARSR_1"/>
    <property type="match status" value="1"/>
</dbReference>
<organism evidence="5 6">
    <name type="scientific">Lactovum miscens</name>
    <dbReference type="NCBI Taxonomy" id="190387"/>
    <lineage>
        <taxon>Bacteria</taxon>
        <taxon>Bacillati</taxon>
        <taxon>Bacillota</taxon>
        <taxon>Bacilli</taxon>
        <taxon>Lactobacillales</taxon>
        <taxon>Streptococcaceae</taxon>
        <taxon>Lactovum</taxon>
    </lineage>
</organism>
<dbReference type="InterPro" id="IPR001845">
    <property type="entry name" value="HTH_ArsR_DNA-bd_dom"/>
</dbReference>
<dbReference type="InterPro" id="IPR051081">
    <property type="entry name" value="HTH_MetalResp_TranReg"/>
</dbReference>
<sequence>MNYNKTSTVLKALAEPNRLKIVNLLSCGTLCACDILSHFDFTQPALSHHMKVLEEADIVIVEKKGTWNHYKLNKTFIINFQTVCKELFSSDKSTCTCNTKN</sequence>
<dbReference type="CDD" id="cd00090">
    <property type="entry name" value="HTH_ARSR"/>
    <property type="match status" value="1"/>
</dbReference>
<evidence type="ECO:0000256" key="2">
    <source>
        <dbReference type="ARBA" id="ARBA00023125"/>
    </source>
</evidence>
<dbReference type="EMBL" id="JACHHV010000005">
    <property type="protein sequence ID" value="MBB5887578.1"/>
    <property type="molecule type" value="Genomic_DNA"/>
</dbReference>
<evidence type="ECO:0000313" key="6">
    <source>
        <dbReference type="Proteomes" id="UP000562464"/>
    </source>
</evidence>
<keyword evidence="1" id="KW-0805">Transcription regulation</keyword>
<dbReference type="GO" id="GO:0003677">
    <property type="term" value="F:DNA binding"/>
    <property type="evidence" value="ECO:0007669"/>
    <property type="project" value="UniProtKB-KW"/>
</dbReference>
<keyword evidence="2" id="KW-0238">DNA-binding</keyword>
<comment type="caution">
    <text evidence="5">The sequence shown here is derived from an EMBL/GenBank/DDBJ whole genome shotgun (WGS) entry which is preliminary data.</text>
</comment>
<dbReference type="InterPro" id="IPR036388">
    <property type="entry name" value="WH-like_DNA-bd_sf"/>
</dbReference>
<dbReference type="PANTHER" id="PTHR33154:SF18">
    <property type="entry name" value="ARSENICAL RESISTANCE OPERON REPRESSOR"/>
    <property type="match status" value="1"/>
</dbReference>
<evidence type="ECO:0000313" key="5">
    <source>
        <dbReference type="EMBL" id="MBB5887578.1"/>
    </source>
</evidence>
<accession>A0A841C767</accession>
<dbReference type="NCBIfam" id="NF033788">
    <property type="entry name" value="HTH_metalloreg"/>
    <property type="match status" value="1"/>
</dbReference>
<dbReference type="InterPro" id="IPR036390">
    <property type="entry name" value="WH_DNA-bd_sf"/>
</dbReference>
<dbReference type="PROSITE" id="PS50987">
    <property type="entry name" value="HTH_ARSR_2"/>
    <property type="match status" value="1"/>
</dbReference>
<gene>
    <name evidence="5" type="ORF">HNQ37_000450</name>
</gene>
<dbReference type="GO" id="GO:0003700">
    <property type="term" value="F:DNA-binding transcription factor activity"/>
    <property type="evidence" value="ECO:0007669"/>
    <property type="project" value="InterPro"/>
</dbReference>
<keyword evidence="6" id="KW-1185">Reference proteome</keyword>
<dbReference type="PANTHER" id="PTHR33154">
    <property type="entry name" value="TRANSCRIPTIONAL REGULATOR, ARSR FAMILY"/>
    <property type="match status" value="1"/>
</dbReference>
<evidence type="ECO:0000259" key="4">
    <source>
        <dbReference type="PROSITE" id="PS50987"/>
    </source>
</evidence>
<evidence type="ECO:0000256" key="1">
    <source>
        <dbReference type="ARBA" id="ARBA00023015"/>
    </source>
</evidence>
<dbReference type="Gene3D" id="1.10.10.10">
    <property type="entry name" value="Winged helix-like DNA-binding domain superfamily/Winged helix DNA-binding domain"/>
    <property type="match status" value="1"/>
</dbReference>
<dbReference type="PROSITE" id="PS51257">
    <property type="entry name" value="PROKAR_LIPOPROTEIN"/>
    <property type="match status" value="1"/>
</dbReference>
<dbReference type="PRINTS" id="PR00778">
    <property type="entry name" value="HTHARSR"/>
</dbReference>
<dbReference type="RefSeq" id="WP_183538900.1">
    <property type="nucleotide sequence ID" value="NZ_JACHHV010000005.1"/>
</dbReference>
<dbReference type="SUPFAM" id="SSF46785">
    <property type="entry name" value="Winged helix' DNA-binding domain"/>
    <property type="match status" value="1"/>
</dbReference>
<keyword evidence="3" id="KW-0804">Transcription</keyword>
<protein>
    <submittedName>
        <fullName evidence="5">ArsR family transcriptional regulator</fullName>
    </submittedName>
</protein>
<proteinExistence type="predicted"/>
<dbReference type="SMART" id="SM00418">
    <property type="entry name" value="HTH_ARSR"/>
    <property type="match status" value="1"/>
</dbReference>